<feature type="non-terminal residue" evidence="2">
    <location>
        <position position="1"/>
    </location>
</feature>
<evidence type="ECO:0000313" key="3">
    <source>
        <dbReference type="EMBL" id="CAF4962923.1"/>
    </source>
</evidence>
<feature type="region of interest" description="Disordered" evidence="1">
    <location>
        <begin position="1"/>
        <end position="80"/>
    </location>
</feature>
<organism evidence="2 4">
    <name type="scientific">Rotaria magnacalcarata</name>
    <dbReference type="NCBI Taxonomy" id="392030"/>
    <lineage>
        <taxon>Eukaryota</taxon>
        <taxon>Metazoa</taxon>
        <taxon>Spiralia</taxon>
        <taxon>Gnathifera</taxon>
        <taxon>Rotifera</taxon>
        <taxon>Eurotatoria</taxon>
        <taxon>Bdelloidea</taxon>
        <taxon>Philodinida</taxon>
        <taxon>Philodinidae</taxon>
        <taxon>Rotaria</taxon>
    </lineage>
</organism>
<evidence type="ECO:0000313" key="2">
    <source>
        <dbReference type="EMBL" id="CAF4729067.1"/>
    </source>
</evidence>
<dbReference type="Proteomes" id="UP000681720">
    <property type="component" value="Unassembled WGS sequence"/>
</dbReference>
<evidence type="ECO:0000256" key="1">
    <source>
        <dbReference type="SAM" id="MobiDB-lite"/>
    </source>
</evidence>
<dbReference type="EMBL" id="CAJOBH010124629">
    <property type="protein sequence ID" value="CAF4729067.1"/>
    <property type="molecule type" value="Genomic_DNA"/>
</dbReference>
<accession>A0A8S3AZQ4</accession>
<sequence>VNSGTSQNQTLAFTVKLPVDTPKQKKILPKPSSTNSQANSTASSSATNKPFAWSRPPGRIQINNDDQSSGKGLTITPINT</sequence>
<protein>
    <submittedName>
        <fullName evidence="2">Uncharacterized protein</fullName>
    </submittedName>
</protein>
<reference evidence="2" key="1">
    <citation type="submission" date="2021-02" db="EMBL/GenBank/DDBJ databases">
        <authorList>
            <person name="Nowell W R."/>
        </authorList>
    </citation>
    <scope>NUCLEOTIDE SEQUENCE</scope>
</reference>
<gene>
    <name evidence="2" type="ORF">BYL167_LOCUS45196</name>
    <name evidence="3" type="ORF">GIL414_LOCUS54963</name>
</gene>
<feature type="compositionally biased region" description="Polar residues" evidence="1">
    <location>
        <begin position="61"/>
        <end position="80"/>
    </location>
</feature>
<feature type="compositionally biased region" description="Low complexity" evidence="1">
    <location>
        <begin position="32"/>
        <end position="48"/>
    </location>
</feature>
<feature type="non-terminal residue" evidence="2">
    <location>
        <position position="80"/>
    </location>
</feature>
<dbReference type="EMBL" id="CAJOBJ010193937">
    <property type="protein sequence ID" value="CAF4962923.1"/>
    <property type="molecule type" value="Genomic_DNA"/>
</dbReference>
<name>A0A8S3AZQ4_9BILA</name>
<feature type="compositionally biased region" description="Polar residues" evidence="1">
    <location>
        <begin position="1"/>
        <end position="12"/>
    </location>
</feature>
<proteinExistence type="predicted"/>
<dbReference type="AlphaFoldDB" id="A0A8S3AZQ4"/>
<evidence type="ECO:0000313" key="4">
    <source>
        <dbReference type="Proteomes" id="UP000681967"/>
    </source>
</evidence>
<dbReference type="Proteomes" id="UP000681967">
    <property type="component" value="Unassembled WGS sequence"/>
</dbReference>
<comment type="caution">
    <text evidence="2">The sequence shown here is derived from an EMBL/GenBank/DDBJ whole genome shotgun (WGS) entry which is preliminary data.</text>
</comment>